<evidence type="ECO:0000313" key="2">
    <source>
        <dbReference type="EMBL" id="THC87764.1"/>
    </source>
</evidence>
<protein>
    <recommendedName>
        <fullName evidence="1">Protein kinase domain-containing protein</fullName>
    </recommendedName>
</protein>
<dbReference type="SUPFAM" id="SSF56112">
    <property type="entry name" value="Protein kinase-like (PK-like)"/>
    <property type="match status" value="1"/>
</dbReference>
<dbReference type="Proteomes" id="UP000308092">
    <property type="component" value="Unassembled WGS sequence"/>
</dbReference>
<dbReference type="InterPro" id="IPR000719">
    <property type="entry name" value="Prot_kinase_dom"/>
</dbReference>
<dbReference type="AlphaFoldDB" id="A0A4V3UML5"/>
<dbReference type="VEuPathDB" id="FungiDB:EYZ11_012788"/>
<dbReference type="GO" id="GO:0004672">
    <property type="term" value="F:protein kinase activity"/>
    <property type="evidence" value="ECO:0007669"/>
    <property type="project" value="InterPro"/>
</dbReference>
<name>A0A4V3UML5_9EURO</name>
<dbReference type="InterPro" id="IPR052396">
    <property type="entry name" value="Meiotic_Drive_Suppr_Kinase"/>
</dbReference>
<organism evidence="2 3">
    <name type="scientific">Aspergillus tanneri</name>
    <dbReference type="NCBI Taxonomy" id="1220188"/>
    <lineage>
        <taxon>Eukaryota</taxon>
        <taxon>Fungi</taxon>
        <taxon>Dikarya</taxon>
        <taxon>Ascomycota</taxon>
        <taxon>Pezizomycotina</taxon>
        <taxon>Eurotiomycetes</taxon>
        <taxon>Eurotiomycetidae</taxon>
        <taxon>Eurotiales</taxon>
        <taxon>Aspergillaceae</taxon>
        <taxon>Aspergillus</taxon>
        <taxon>Aspergillus subgen. Circumdati</taxon>
    </lineage>
</organism>
<dbReference type="InterPro" id="IPR011009">
    <property type="entry name" value="Kinase-like_dom_sf"/>
</dbReference>
<dbReference type="PANTHER" id="PTHR37171:SF1">
    <property type="entry name" value="SERINE_THREONINE-PROTEIN KINASE YRZF-RELATED"/>
    <property type="match status" value="1"/>
</dbReference>
<dbReference type="PANTHER" id="PTHR37171">
    <property type="entry name" value="SERINE/THREONINE-PROTEIN KINASE YRZF-RELATED"/>
    <property type="match status" value="1"/>
</dbReference>
<keyword evidence="3" id="KW-1185">Reference proteome</keyword>
<proteinExistence type="predicted"/>
<evidence type="ECO:0000313" key="3">
    <source>
        <dbReference type="Proteomes" id="UP000308092"/>
    </source>
</evidence>
<dbReference type="STRING" id="1220188.A0A4V3UML5"/>
<accession>A0A4V3UML5</accession>
<dbReference type="PROSITE" id="PS50011">
    <property type="entry name" value="PROTEIN_KINASE_DOM"/>
    <property type="match status" value="1"/>
</dbReference>
<evidence type="ECO:0000259" key="1">
    <source>
        <dbReference type="PROSITE" id="PS50011"/>
    </source>
</evidence>
<feature type="domain" description="Protein kinase" evidence="1">
    <location>
        <begin position="12"/>
        <end position="228"/>
    </location>
</feature>
<comment type="caution">
    <text evidence="2">The sequence shown here is derived from an EMBL/GenBank/DDBJ whole genome shotgun (WGS) entry which is preliminary data.</text>
</comment>
<dbReference type="GO" id="GO:0005524">
    <property type="term" value="F:ATP binding"/>
    <property type="evidence" value="ECO:0007669"/>
    <property type="project" value="InterPro"/>
</dbReference>
<dbReference type="EMBL" id="SOSA01001052">
    <property type="protein sequence ID" value="THC87764.1"/>
    <property type="molecule type" value="Genomic_DNA"/>
</dbReference>
<dbReference type="Gene3D" id="1.10.510.10">
    <property type="entry name" value="Transferase(Phosphotransferase) domain 1"/>
    <property type="match status" value="1"/>
</dbReference>
<reference evidence="2 3" key="1">
    <citation type="submission" date="2019-03" db="EMBL/GenBank/DDBJ databases">
        <title>The genome sequence of a newly discovered highly antifungal drug resistant Aspergillus species, Aspergillus tanneri NIH 1004.</title>
        <authorList>
            <person name="Mounaud S."/>
            <person name="Singh I."/>
            <person name="Joardar V."/>
            <person name="Pakala S."/>
            <person name="Pakala S."/>
            <person name="Venepally P."/>
            <person name="Hoover J."/>
            <person name="Nierman W."/>
            <person name="Chung J."/>
            <person name="Losada L."/>
        </authorList>
    </citation>
    <scope>NUCLEOTIDE SEQUENCE [LARGE SCALE GENOMIC DNA]</scope>
    <source>
        <strain evidence="2 3">NIH1004</strain>
    </source>
</reference>
<gene>
    <name evidence="2" type="ORF">EYZ11_012788</name>
</gene>
<sequence length="228" mass="26643">MSDNIEVNPSDVVFLQTLGESKYSVIFKVAIRDEVKVMKVYHDRRPSEHDSPGCEVNPFVCESSAYRRLKEKGLCKRGVVPDFYGTIVKIQPNLWPSLHMFSADVLLPNAILLEYIPNMRQMDLSIFSEHRLNELNRILHDIHRAGVLHGDPDPRNMMVCPGRCGKQDRVLWIDFDSAQLLSEHNLSPQQKTQLQDENELMDYFVKSLPEDYREGRLNRTWVYYYTRK</sequence>